<dbReference type="EMBL" id="JBJKBG010000002">
    <property type="protein sequence ID" value="KAL3749173.1"/>
    <property type="molecule type" value="Genomic_DNA"/>
</dbReference>
<dbReference type="SMART" id="SM00367">
    <property type="entry name" value="LRR_CC"/>
    <property type="match status" value="3"/>
</dbReference>
<evidence type="ECO:0000256" key="1">
    <source>
        <dbReference type="ARBA" id="ARBA00022614"/>
    </source>
</evidence>
<evidence type="ECO:0000259" key="6">
    <source>
        <dbReference type="Pfam" id="PF00931"/>
    </source>
</evidence>
<dbReference type="InterPro" id="IPR036388">
    <property type="entry name" value="WH-like_DNA-bd_sf"/>
</dbReference>
<gene>
    <name evidence="10" type="ORF">ACJRO7_010289</name>
</gene>
<keyword evidence="4" id="KW-0611">Plant defense</keyword>
<organism evidence="10 11">
    <name type="scientific">Eucalyptus globulus</name>
    <name type="common">Tasmanian blue gum</name>
    <dbReference type="NCBI Taxonomy" id="34317"/>
    <lineage>
        <taxon>Eukaryota</taxon>
        <taxon>Viridiplantae</taxon>
        <taxon>Streptophyta</taxon>
        <taxon>Embryophyta</taxon>
        <taxon>Tracheophyta</taxon>
        <taxon>Spermatophyta</taxon>
        <taxon>Magnoliopsida</taxon>
        <taxon>eudicotyledons</taxon>
        <taxon>Gunneridae</taxon>
        <taxon>Pentapetalae</taxon>
        <taxon>rosids</taxon>
        <taxon>malvids</taxon>
        <taxon>Myrtales</taxon>
        <taxon>Myrtaceae</taxon>
        <taxon>Myrtoideae</taxon>
        <taxon>Eucalypteae</taxon>
        <taxon>Eucalyptus</taxon>
    </lineage>
</organism>
<dbReference type="InterPro" id="IPR001611">
    <property type="entry name" value="Leu-rich_rpt"/>
</dbReference>
<dbReference type="PANTHER" id="PTHR36766">
    <property type="entry name" value="PLANT BROAD-SPECTRUM MILDEW RESISTANCE PROTEIN RPW8"/>
    <property type="match status" value="1"/>
</dbReference>
<evidence type="ECO:0000259" key="9">
    <source>
        <dbReference type="Pfam" id="PF25019"/>
    </source>
</evidence>
<dbReference type="Gene3D" id="3.40.50.300">
    <property type="entry name" value="P-loop containing nucleotide triphosphate hydrolases"/>
    <property type="match status" value="1"/>
</dbReference>
<dbReference type="InterPro" id="IPR038005">
    <property type="entry name" value="RX-like_CC"/>
</dbReference>
<dbReference type="SUPFAM" id="SSF52540">
    <property type="entry name" value="P-loop containing nucleoside triphosphate hydrolases"/>
    <property type="match status" value="1"/>
</dbReference>
<evidence type="ECO:0000259" key="8">
    <source>
        <dbReference type="Pfam" id="PF23559"/>
    </source>
</evidence>
<sequence>MAEAIIVNIAGEIIAKLVPQALEKVGKLWGIKHELEMLKDTVSTLQAVLRDAEEKYYQSRQIQVWLEKLKDAFYDAQDVLEELNIAAIRRELRGHNKIIKEVRTFFSSSNQLAFKLNMSYKVRAVRRRIEAINAARRFHLDECPVDLRVEREWWKREETHSFIREGDITGRDDDKKMVMKFLLDSDVKEHVAILPIVGIGGLGKTALAQWVYNDERVSKHFDLKMWVCVSSDFDMKKVVKKIIACAKKKESTEVAMEHLQSELRAEIDDKRYLLVLDDLWNVERKTWLSLKTLLVGGARGSKILITTRIPLVAEMTSTAPPHLLGGLSESASVDILMQMACRKEEEIQDPDMLAIGKEIVKKCSGVPLVVRTVRSLLFFKKTKPEWLHFKDNELPEVSQREDSIISVLKLSYDYLPSHLKQCFTFCSLFPKDYEIKKQTLVDLWVAEGFIQPSNRSQHLEEIAHGYFMDLLWSNFFQDFKKDPITKVETCKMHDLMCDLACLVAGTESCVAWADTKSINERTRHISLGLTFNLMGELPVSGLKASALRTILSVVPKPTTYWEMKQREPPSQADLCQLIKSFKSLRILDLHATNVKKVPRSICKLKHLTYLDLSLNNTLKRLPNSITRLQSLQTLNLYRCCALEELPTGIRKLVNLRNLDTDYCWKLGYMPRGVGQLRSLHRLTRFILPEDKALAKNYCGLEELNGLNNIQGSLSIENLGHIIDAVAESRAANLIGKHSLKSVELRWGYLDIDDASIGDRDEALLDGLRPHSNLQNLTIDGYKGESFPRWMTESLVIFLPNLVELRLQKCGRCKHLPQLAQLPHLKSLEILRLPELEYIESDYSSTLTTSFPSLLRLQIGYCENLKAMPLIPHLEELKLRKVNSELISRIFGLTKLKSLIISEMEFLECLPEECLQNLTSLEILSIYHCPLLTSLSLGMQHLSNLVNLSIWCCEELDLLQDESDNKLDLQGLKNLQSMDIHEVPKLASLPKWLLQASNLERLYIKKCLNLKALPEQMERLQSLQRLDIIQCPLLTSLPEGVRRLAFLTHLRIAACPDLEERCKKNAGKDWYKIAHIPHITHELKYYDEVDLRLEILHFSF</sequence>
<dbReference type="GO" id="GO:0006952">
    <property type="term" value="P:defense response"/>
    <property type="evidence" value="ECO:0007669"/>
    <property type="project" value="UniProtKB-KW"/>
</dbReference>
<protein>
    <recommendedName>
        <fullName evidence="12">Disease resistance protein RGA3</fullName>
    </recommendedName>
</protein>
<dbReference type="GO" id="GO:0051707">
    <property type="term" value="P:response to other organism"/>
    <property type="evidence" value="ECO:0007669"/>
    <property type="project" value="UniProtKB-ARBA"/>
</dbReference>
<dbReference type="Pfam" id="PF18052">
    <property type="entry name" value="Rx_N"/>
    <property type="match status" value="1"/>
</dbReference>
<evidence type="ECO:0000313" key="11">
    <source>
        <dbReference type="Proteomes" id="UP001634007"/>
    </source>
</evidence>
<dbReference type="InterPro" id="IPR041118">
    <property type="entry name" value="Rx_N"/>
</dbReference>
<dbReference type="InterPro" id="IPR056789">
    <property type="entry name" value="LRR_R13L1-DRL21"/>
</dbReference>
<feature type="domain" description="Disease resistance protein winged helix" evidence="8">
    <location>
        <begin position="428"/>
        <end position="500"/>
    </location>
</feature>
<dbReference type="InterPro" id="IPR006553">
    <property type="entry name" value="Leu-rich_rpt_Cys-con_subtyp"/>
</dbReference>
<feature type="domain" description="Disease resistance N-terminal" evidence="7">
    <location>
        <begin position="13"/>
        <end position="96"/>
    </location>
</feature>
<dbReference type="GO" id="GO:0005524">
    <property type="term" value="F:ATP binding"/>
    <property type="evidence" value="ECO:0007669"/>
    <property type="project" value="UniProtKB-KW"/>
</dbReference>
<feature type="domain" description="NB-ARC" evidence="6">
    <location>
        <begin position="173"/>
        <end position="344"/>
    </location>
</feature>
<dbReference type="PANTHER" id="PTHR36766:SF40">
    <property type="entry name" value="DISEASE RESISTANCE PROTEIN RGA3"/>
    <property type="match status" value="1"/>
</dbReference>
<dbReference type="Proteomes" id="UP001634007">
    <property type="component" value="Unassembled WGS sequence"/>
</dbReference>
<evidence type="ECO:0000313" key="10">
    <source>
        <dbReference type="EMBL" id="KAL3749173.1"/>
    </source>
</evidence>
<evidence type="ECO:0000259" key="7">
    <source>
        <dbReference type="Pfam" id="PF18052"/>
    </source>
</evidence>
<evidence type="ECO:0000256" key="4">
    <source>
        <dbReference type="ARBA" id="ARBA00022821"/>
    </source>
</evidence>
<dbReference type="InterPro" id="IPR032675">
    <property type="entry name" value="LRR_dom_sf"/>
</dbReference>
<comment type="caution">
    <text evidence="10">The sequence shown here is derived from an EMBL/GenBank/DDBJ whole genome shotgun (WGS) entry which is preliminary data.</text>
</comment>
<dbReference type="PRINTS" id="PR00364">
    <property type="entry name" value="DISEASERSIST"/>
</dbReference>
<dbReference type="Gene3D" id="3.80.10.10">
    <property type="entry name" value="Ribonuclease Inhibitor"/>
    <property type="match status" value="3"/>
</dbReference>
<evidence type="ECO:0000256" key="5">
    <source>
        <dbReference type="ARBA" id="ARBA00022840"/>
    </source>
</evidence>
<accession>A0ABD3LCB5</accession>
<keyword evidence="2" id="KW-0677">Repeat</keyword>
<dbReference type="FunFam" id="3.40.50.300:FF:001091">
    <property type="entry name" value="Probable disease resistance protein At1g61300"/>
    <property type="match status" value="1"/>
</dbReference>
<evidence type="ECO:0000256" key="2">
    <source>
        <dbReference type="ARBA" id="ARBA00022737"/>
    </source>
</evidence>
<dbReference type="Pfam" id="PF13855">
    <property type="entry name" value="LRR_8"/>
    <property type="match status" value="1"/>
</dbReference>
<dbReference type="InterPro" id="IPR042197">
    <property type="entry name" value="Apaf_helical"/>
</dbReference>
<name>A0ABD3LCB5_EUCGL</name>
<evidence type="ECO:0008006" key="12">
    <source>
        <dbReference type="Google" id="ProtNLM"/>
    </source>
</evidence>
<evidence type="ECO:0000256" key="3">
    <source>
        <dbReference type="ARBA" id="ARBA00022741"/>
    </source>
</evidence>
<proteinExistence type="predicted"/>
<dbReference type="FunFam" id="1.10.10.10:FF:000322">
    <property type="entry name" value="Probable disease resistance protein At1g63360"/>
    <property type="match status" value="1"/>
</dbReference>
<keyword evidence="11" id="KW-1185">Reference proteome</keyword>
<dbReference type="InterPro" id="IPR027417">
    <property type="entry name" value="P-loop_NTPase"/>
</dbReference>
<dbReference type="Pfam" id="PF25019">
    <property type="entry name" value="LRR_R13L1-DRL21"/>
    <property type="match status" value="1"/>
</dbReference>
<dbReference type="Gene3D" id="1.10.10.10">
    <property type="entry name" value="Winged helix-like DNA-binding domain superfamily/Winged helix DNA-binding domain"/>
    <property type="match status" value="1"/>
</dbReference>
<dbReference type="Pfam" id="PF23559">
    <property type="entry name" value="WHD_DRP"/>
    <property type="match status" value="1"/>
</dbReference>
<keyword evidence="1" id="KW-0433">Leucine-rich repeat</keyword>
<keyword evidence="5" id="KW-0067">ATP-binding</keyword>
<dbReference type="InterPro" id="IPR058922">
    <property type="entry name" value="WHD_DRP"/>
</dbReference>
<reference evidence="10 11" key="1">
    <citation type="submission" date="2024-11" db="EMBL/GenBank/DDBJ databases">
        <title>Chromosome-level genome assembly of Eucalyptus globulus Labill. provides insights into its genome evolution.</title>
        <authorList>
            <person name="Li X."/>
        </authorList>
    </citation>
    <scope>NUCLEOTIDE SEQUENCE [LARGE SCALE GENOMIC DNA]</scope>
    <source>
        <strain evidence="10">CL2024</strain>
        <tissue evidence="10">Fresh tender leaves</tissue>
    </source>
</reference>
<dbReference type="InterPro" id="IPR002182">
    <property type="entry name" value="NB-ARC"/>
</dbReference>
<dbReference type="AlphaFoldDB" id="A0ABD3LCB5"/>
<dbReference type="CDD" id="cd14798">
    <property type="entry name" value="RX-CC_like"/>
    <property type="match status" value="1"/>
</dbReference>
<dbReference type="Pfam" id="PF00931">
    <property type="entry name" value="NB-ARC"/>
    <property type="match status" value="1"/>
</dbReference>
<feature type="domain" description="R13L1/DRL21-like LRR repeat region" evidence="9">
    <location>
        <begin position="700"/>
        <end position="830"/>
    </location>
</feature>
<dbReference type="Gene3D" id="1.10.8.430">
    <property type="entry name" value="Helical domain of apoptotic protease-activating factors"/>
    <property type="match status" value="1"/>
</dbReference>
<dbReference type="Gene3D" id="1.20.5.4130">
    <property type="match status" value="1"/>
</dbReference>
<keyword evidence="3" id="KW-0547">Nucleotide-binding</keyword>
<dbReference type="SUPFAM" id="SSF52058">
    <property type="entry name" value="L domain-like"/>
    <property type="match status" value="2"/>
</dbReference>